<accession>A0AC60QTG9</accession>
<sequence>MAAVVKVLQPLQQATAESSADRYPTRSQEIPLPHCTHVVIQQHKTGAEEAAPFSYNLARSFATRFPDLKISPVPALAMLIDPRCDERSRDKPKRTRKKKTGWGMRGARGKIRAVEKGRSRRNQAGPPSA</sequence>
<comment type="caution">
    <text evidence="1">The sequence shown here is derived from an EMBL/GenBank/DDBJ whole genome shotgun (WGS) entry which is preliminary data.</text>
</comment>
<name>A0AC60QTG9_IXOPE</name>
<keyword evidence="2" id="KW-1185">Reference proteome</keyword>
<reference evidence="1 2" key="1">
    <citation type="journal article" date="2020" name="Cell">
        <title>Large-Scale Comparative Analyses of Tick Genomes Elucidate Their Genetic Diversity and Vector Capacities.</title>
        <authorList>
            <consortium name="Tick Genome and Microbiome Consortium (TIGMIC)"/>
            <person name="Jia N."/>
            <person name="Wang J."/>
            <person name="Shi W."/>
            <person name="Du L."/>
            <person name="Sun Y."/>
            <person name="Zhan W."/>
            <person name="Jiang J.F."/>
            <person name="Wang Q."/>
            <person name="Zhang B."/>
            <person name="Ji P."/>
            <person name="Bell-Sakyi L."/>
            <person name="Cui X.M."/>
            <person name="Yuan T.T."/>
            <person name="Jiang B.G."/>
            <person name="Yang W.F."/>
            <person name="Lam T.T."/>
            <person name="Chang Q.C."/>
            <person name="Ding S.J."/>
            <person name="Wang X.J."/>
            <person name="Zhu J.G."/>
            <person name="Ruan X.D."/>
            <person name="Zhao L."/>
            <person name="Wei J.T."/>
            <person name="Ye R.Z."/>
            <person name="Que T.C."/>
            <person name="Du C.H."/>
            <person name="Zhou Y.H."/>
            <person name="Cheng J.X."/>
            <person name="Dai P.F."/>
            <person name="Guo W.B."/>
            <person name="Han X.H."/>
            <person name="Huang E.J."/>
            <person name="Li L.F."/>
            <person name="Wei W."/>
            <person name="Gao Y.C."/>
            <person name="Liu J.Z."/>
            <person name="Shao H.Z."/>
            <person name="Wang X."/>
            <person name="Wang C.C."/>
            <person name="Yang T.C."/>
            <person name="Huo Q.B."/>
            <person name="Li W."/>
            <person name="Chen H.Y."/>
            <person name="Chen S.E."/>
            <person name="Zhou L.G."/>
            <person name="Ni X.B."/>
            <person name="Tian J.H."/>
            <person name="Sheng Y."/>
            <person name="Liu T."/>
            <person name="Pan Y.S."/>
            <person name="Xia L.Y."/>
            <person name="Li J."/>
            <person name="Zhao F."/>
            <person name="Cao W.C."/>
        </authorList>
    </citation>
    <scope>NUCLEOTIDE SEQUENCE [LARGE SCALE GENOMIC DNA]</scope>
    <source>
        <strain evidence="1">Iper-2018</strain>
    </source>
</reference>
<dbReference type="EMBL" id="JABSTQ010004588">
    <property type="protein sequence ID" value="KAG0441646.1"/>
    <property type="molecule type" value="Genomic_DNA"/>
</dbReference>
<organism evidence="1 2">
    <name type="scientific">Ixodes persulcatus</name>
    <name type="common">Taiga tick</name>
    <dbReference type="NCBI Taxonomy" id="34615"/>
    <lineage>
        <taxon>Eukaryota</taxon>
        <taxon>Metazoa</taxon>
        <taxon>Ecdysozoa</taxon>
        <taxon>Arthropoda</taxon>
        <taxon>Chelicerata</taxon>
        <taxon>Arachnida</taxon>
        <taxon>Acari</taxon>
        <taxon>Parasitiformes</taxon>
        <taxon>Ixodida</taxon>
        <taxon>Ixodoidea</taxon>
        <taxon>Ixodidae</taxon>
        <taxon>Ixodinae</taxon>
        <taxon>Ixodes</taxon>
    </lineage>
</organism>
<dbReference type="Proteomes" id="UP000805193">
    <property type="component" value="Unassembled WGS sequence"/>
</dbReference>
<proteinExistence type="predicted"/>
<evidence type="ECO:0000313" key="1">
    <source>
        <dbReference type="EMBL" id="KAG0441646.1"/>
    </source>
</evidence>
<evidence type="ECO:0000313" key="2">
    <source>
        <dbReference type="Proteomes" id="UP000805193"/>
    </source>
</evidence>
<protein>
    <submittedName>
        <fullName evidence="1">Uncharacterized protein</fullName>
    </submittedName>
</protein>
<gene>
    <name evidence="1" type="ORF">HPB47_015895</name>
</gene>